<dbReference type="CDD" id="cd04301">
    <property type="entry name" value="NAT_SF"/>
    <property type="match status" value="1"/>
</dbReference>
<dbReference type="Pfam" id="PF14542">
    <property type="entry name" value="Acetyltransf_CG"/>
    <property type="match status" value="1"/>
</dbReference>
<evidence type="ECO:0000256" key="1">
    <source>
        <dbReference type="SAM" id="MobiDB-lite"/>
    </source>
</evidence>
<organism evidence="3 4">
    <name type="scientific">Bordetella pseudohinzii</name>
    <dbReference type="NCBI Taxonomy" id="1331258"/>
    <lineage>
        <taxon>Bacteria</taxon>
        <taxon>Pseudomonadati</taxon>
        <taxon>Pseudomonadota</taxon>
        <taxon>Betaproteobacteria</taxon>
        <taxon>Burkholderiales</taxon>
        <taxon>Alcaligenaceae</taxon>
        <taxon>Bordetella</taxon>
    </lineage>
</organism>
<feature type="compositionally biased region" description="Basic and acidic residues" evidence="1">
    <location>
        <begin position="1"/>
        <end position="14"/>
    </location>
</feature>
<feature type="region of interest" description="Disordered" evidence="1">
    <location>
        <begin position="1"/>
        <end position="26"/>
    </location>
</feature>
<proteinExistence type="predicted"/>
<dbReference type="EMBL" id="CYTV01000006">
    <property type="protein sequence ID" value="CUI88423.1"/>
    <property type="molecule type" value="Genomic_DNA"/>
</dbReference>
<dbReference type="InterPro" id="IPR016181">
    <property type="entry name" value="Acyl_CoA_acyltransferase"/>
</dbReference>
<sequence length="127" mass="13956">MTAGRKMADGHAKMEATPGALRDAPSRNLKEIRMTQAEPAIVHLAEQGRFELIIDGHVSELEYQLHDGVMVILHTGVPPEVGGRGIAARLTEAALAAARENGWKVRPRCSYAAVYFKRHPEYNDLLA</sequence>
<dbReference type="AlphaFoldDB" id="A0A0M9ICL1"/>
<dbReference type="InterPro" id="IPR045057">
    <property type="entry name" value="Gcn5-rel_NAT"/>
</dbReference>
<feature type="domain" description="N-acetyltransferase" evidence="2">
    <location>
        <begin position="42"/>
        <end position="127"/>
    </location>
</feature>
<dbReference type="PANTHER" id="PTHR31435:SF9">
    <property type="entry name" value="PROTEIN NATD1"/>
    <property type="match status" value="1"/>
</dbReference>
<accession>A0A0M9ICL1</accession>
<dbReference type="PROSITE" id="PS51729">
    <property type="entry name" value="GNAT_YJDJ"/>
    <property type="match status" value="1"/>
</dbReference>
<gene>
    <name evidence="3" type="ORF">ERS370011_02717</name>
</gene>
<dbReference type="SUPFAM" id="SSF55729">
    <property type="entry name" value="Acyl-CoA N-acyltransferases (Nat)"/>
    <property type="match status" value="1"/>
</dbReference>
<dbReference type="InterPro" id="IPR031165">
    <property type="entry name" value="GNAT_YJDJ"/>
</dbReference>
<protein>
    <recommendedName>
        <fullName evidence="2">N-acetyltransferase domain-containing protein</fullName>
    </recommendedName>
</protein>
<name>A0A0M9ICL1_9BORD</name>
<dbReference type="Proteomes" id="UP000053096">
    <property type="component" value="Unassembled WGS sequence"/>
</dbReference>
<evidence type="ECO:0000313" key="4">
    <source>
        <dbReference type="Proteomes" id="UP000053096"/>
    </source>
</evidence>
<evidence type="ECO:0000259" key="2">
    <source>
        <dbReference type="PROSITE" id="PS51729"/>
    </source>
</evidence>
<dbReference type="PANTHER" id="PTHR31435">
    <property type="entry name" value="PROTEIN NATD1"/>
    <property type="match status" value="1"/>
</dbReference>
<dbReference type="Gene3D" id="3.40.630.30">
    <property type="match status" value="1"/>
</dbReference>
<evidence type="ECO:0000313" key="3">
    <source>
        <dbReference type="EMBL" id="CUI88423.1"/>
    </source>
</evidence>
<reference evidence="3 4" key="1">
    <citation type="submission" date="2015-09" db="EMBL/GenBank/DDBJ databases">
        <authorList>
            <person name="Jackson K.R."/>
            <person name="Lunt B.L."/>
            <person name="Fisher J.N.B."/>
            <person name="Gardner A.V."/>
            <person name="Bailey M.E."/>
            <person name="Deus L.M."/>
            <person name="Earl A.S."/>
            <person name="Gibby P.D."/>
            <person name="Hartmann K.A."/>
            <person name="Liu J.E."/>
            <person name="Manci A.M."/>
            <person name="Nielsen D.A."/>
            <person name="Solomon M.B."/>
            <person name="Breakwell D.P."/>
            <person name="Burnett S.H."/>
            <person name="Grose J.H."/>
        </authorList>
    </citation>
    <scope>NUCLEOTIDE SEQUENCE [LARGE SCALE GENOMIC DNA]</scope>
    <source>
        <strain evidence="3 4">2789STDY5608636</strain>
    </source>
</reference>